<reference evidence="1" key="1">
    <citation type="submission" date="2023-10" db="EMBL/GenBank/DDBJ databases">
        <title>Mycolicibacterium fortuitum clinical isolates causing pulmonary infections in humans.</title>
        <authorList>
            <person name="Mejia-Ponce P.M."/>
            <person name="Zenteno-Cuevas R."/>
            <person name="Licona-Cassani C."/>
        </authorList>
    </citation>
    <scope>NUCLEOTIDE SEQUENCE</scope>
    <source>
        <strain evidence="1">M8</strain>
    </source>
</reference>
<dbReference type="EMBL" id="JAWLVV010000039">
    <property type="protein sequence ID" value="MDV7294385.1"/>
    <property type="molecule type" value="Genomic_DNA"/>
</dbReference>
<evidence type="ECO:0000313" key="2">
    <source>
        <dbReference type="Proteomes" id="UP001186041"/>
    </source>
</evidence>
<evidence type="ECO:0000313" key="1">
    <source>
        <dbReference type="EMBL" id="MDV7294385.1"/>
    </source>
</evidence>
<sequence>MSDNAIELPVHSAELIDEPDSDSTLYLVTANGENGLETRVIDVRAEAPNAFPPRVVNDRVVTDTASFLAEIARRPLLADESTVWGNRQKGEITAVYDELPGAAISDYTRRGDRLILRFVADPDWATLFRTADGNYHGQEEFGDLIESAGHLITSHPAAELIEIVDDIRASSKGSFESRPRRDTGSMHITYSEEVTVRSGAQSKTGTAPKELEVPREITLSARPFEDYPLVEVKCWLRLRVNQGALGLGLFPQPYQHLVRDAWTHVTTELAEKLGVPVYAANLGR</sequence>
<dbReference type="Pfam" id="PF10065">
    <property type="entry name" value="DUF2303"/>
    <property type="match status" value="1"/>
</dbReference>
<dbReference type="InterPro" id="IPR019276">
    <property type="entry name" value="DUF2303"/>
</dbReference>
<dbReference type="AlphaFoldDB" id="A0AAE4VHV2"/>
<dbReference type="Proteomes" id="UP001186041">
    <property type="component" value="Unassembled WGS sequence"/>
</dbReference>
<proteinExistence type="predicted"/>
<protein>
    <submittedName>
        <fullName evidence="1">DUF2303 family protein</fullName>
    </submittedName>
</protein>
<comment type="caution">
    <text evidence="1">The sequence shown here is derived from an EMBL/GenBank/DDBJ whole genome shotgun (WGS) entry which is preliminary data.</text>
</comment>
<gene>
    <name evidence="1" type="ORF">R4485_29945</name>
</gene>
<organism evidence="1 2">
    <name type="scientific">Mycolicibacterium fortuitum</name>
    <name type="common">Mycobacterium fortuitum</name>
    <dbReference type="NCBI Taxonomy" id="1766"/>
    <lineage>
        <taxon>Bacteria</taxon>
        <taxon>Bacillati</taxon>
        <taxon>Actinomycetota</taxon>
        <taxon>Actinomycetes</taxon>
        <taxon>Mycobacteriales</taxon>
        <taxon>Mycobacteriaceae</taxon>
        <taxon>Mycolicibacterium</taxon>
    </lineage>
</organism>
<accession>A0AAE4VHV2</accession>
<name>A0AAE4VHV2_MYCFO</name>
<dbReference type="RefSeq" id="WP_317722610.1">
    <property type="nucleotide sequence ID" value="NZ_JAWLVK010000038.1"/>
</dbReference>